<organism evidence="2 3">
    <name type="scientific">Colletotrichum sojae</name>
    <dbReference type="NCBI Taxonomy" id="2175907"/>
    <lineage>
        <taxon>Eukaryota</taxon>
        <taxon>Fungi</taxon>
        <taxon>Dikarya</taxon>
        <taxon>Ascomycota</taxon>
        <taxon>Pezizomycotina</taxon>
        <taxon>Sordariomycetes</taxon>
        <taxon>Hypocreomycetidae</taxon>
        <taxon>Glomerellales</taxon>
        <taxon>Glomerellaceae</taxon>
        <taxon>Colletotrichum</taxon>
        <taxon>Colletotrichum orchidearum species complex</taxon>
    </lineage>
</organism>
<gene>
    <name evidence="2" type="ORF">CSOJ01_14621</name>
</gene>
<name>A0A8H6IQF6_9PEZI</name>
<sequence>MDLVGQEMWHRDDGGSQELERCREAEEKTTGGRGERENPEGVDNLENANAEREATYLIFINTLKNLPKTKMDAVMGLTALT</sequence>
<dbReference type="EMBL" id="WIGN01000509">
    <property type="protein sequence ID" value="KAF6790297.1"/>
    <property type="molecule type" value="Genomic_DNA"/>
</dbReference>
<evidence type="ECO:0000313" key="2">
    <source>
        <dbReference type="EMBL" id="KAF6790297.1"/>
    </source>
</evidence>
<protein>
    <submittedName>
        <fullName evidence="2">Sulfate permease</fullName>
    </submittedName>
</protein>
<feature type="compositionally biased region" description="Basic and acidic residues" evidence="1">
    <location>
        <begin position="8"/>
        <end position="39"/>
    </location>
</feature>
<dbReference type="Proteomes" id="UP000652219">
    <property type="component" value="Unassembled WGS sequence"/>
</dbReference>
<reference evidence="2 3" key="1">
    <citation type="journal article" date="2020" name="Phytopathology">
        <title>Genome Sequence Resources of Colletotrichum truncatum, C. plurivorum, C. musicola, and C. sojae: Four Species Pathogenic to Soybean (Glycine max).</title>
        <authorList>
            <person name="Rogerio F."/>
            <person name="Boufleur T.R."/>
            <person name="Ciampi-Guillardi M."/>
            <person name="Sukno S.A."/>
            <person name="Thon M.R."/>
            <person name="Massola Junior N.S."/>
            <person name="Baroncelli R."/>
        </authorList>
    </citation>
    <scope>NUCLEOTIDE SEQUENCE [LARGE SCALE GENOMIC DNA]</scope>
    <source>
        <strain evidence="2 3">LFN0009</strain>
    </source>
</reference>
<keyword evidence="3" id="KW-1185">Reference proteome</keyword>
<dbReference type="AlphaFoldDB" id="A0A8H6IQF6"/>
<proteinExistence type="predicted"/>
<comment type="caution">
    <text evidence="2">The sequence shown here is derived from an EMBL/GenBank/DDBJ whole genome shotgun (WGS) entry which is preliminary data.</text>
</comment>
<evidence type="ECO:0000256" key="1">
    <source>
        <dbReference type="SAM" id="MobiDB-lite"/>
    </source>
</evidence>
<feature type="region of interest" description="Disordered" evidence="1">
    <location>
        <begin position="1"/>
        <end position="48"/>
    </location>
</feature>
<accession>A0A8H6IQF6</accession>
<evidence type="ECO:0000313" key="3">
    <source>
        <dbReference type="Proteomes" id="UP000652219"/>
    </source>
</evidence>